<evidence type="ECO:0000313" key="4">
    <source>
        <dbReference type="EMBL" id="KAF2426606.1"/>
    </source>
</evidence>
<dbReference type="PANTHER" id="PTHR44144">
    <property type="entry name" value="DNAJ HOMOLOG SUBFAMILY C MEMBER 9"/>
    <property type="match status" value="1"/>
</dbReference>
<evidence type="ECO:0000256" key="1">
    <source>
        <dbReference type="SAM" id="Coils"/>
    </source>
</evidence>
<feature type="coiled-coil region" evidence="1">
    <location>
        <begin position="185"/>
        <end position="215"/>
    </location>
</feature>
<comment type="caution">
    <text evidence="4">The sequence shown here is derived from an EMBL/GenBank/DDBJ whole genome shotgun (WGS) entry which is preliminary data.</text>
</comment>
<protein>
    <submittedName>
        <fullName evidence="4">DnaJ-domain-containing protein</fullName>
    </submittedName>
</protein>
<dbReference type="GO" id="GO:0005634">
    <property type="term" value="C:nucleus"/>
    <property type="evidence" value="ECO:0007669"/>
    <property type="project" value="TreeGrafter"/>
</dbReference>
<dbReference type="InterPro" id="IPR036869">
    <property type="entry name" value="J_dom_sf"/>
</dbReference>
<dbReference type="OrthoDB" id="110024at2759"/>
<feature type="compositionally biased region" description="Basic and acidic residues" evidence="2">
    <location>
        <begin position="299"/>
        <end position="315"/>
    </location>
</feature>
<dbReference type="EMBL" id="MU007063">
    <property type="protein sequence ID" value="KAF2426606.1"/>
    <property type="molecule type" value="Genomic_DNA"/>
</dbReference>
<dbReference type="SUPFAM" id="SSF46565">
    <property type="entry name" value="Chaperone J-domain"/>
    <property type="match status" value="1"/>
</dbReference>
<dbReference type="PRINTS" id="PR00625">
    <property type="entry name" value="JDOMAIN"/>
</dbReference>
<accession>A0A9P4NM23</accession>
<organism evidence="4 5">
    <name type="scientific">Tothia fuscella</name>
    <dbReference type="NCBI Taxonomy" id="1048955"/>
    <lineage>
        <taxon>Eukaryota</taxon>
        <taxon>Fungi</taxon>
        <taxon>Dikarya</taxon>
        <taxon>Ascomycota</taxon>
        <taxon>Pezizomycotina</taxon>
        <taxon>Dothideomycetes</taxon>
        <taxon>Pleosporomycetidae</taxon>
        <taxon>Venturiales</taxon>
        <taxon>Cylindrosympodiaceae</taxon>
        <taxon>Tothia</taxon>
    </lineage>
</organism>
<dbReference type="Gene3D" id="1.10.287.110">
    <property type="entry name" value="DnaJ domain"/>
    <property type="match status" value="1"/>
</dbReference>
<evidence type="ECO:0000313" key="5">
    <source>
        <dbReference type="Proteomes" id="UP000800235"/>
    </source>
</evidence>
<sequence length="322" mass="37228">MPSKTEDLPDDLDTNINPYKVLGIEKSSTADQIKSAYRKLALKNHPDKVPGSEKESAKEEFQKLSFAYGILSDPRRRSRYDTTGRTNETLHLDDEDDFNWSDFFRHQFEDIVTSDAIARFKEEYQGSEEEKLDVIAAYVTYEGDMDAVFEEVMLSNPLEDEERFRKMIDEEIEEKRVEAYDAYVKETKSKRKKRITEAKKEAKEAMEMAKELGVEDKLFGKSNGANGKKGKKGEEDISGLQALIQQRQKSRQEDFFDNLAAKYGAKEKSGKKNKRMAEDDEPSEEAFQRTAQRMRKGKKAAESMEVEHKPEVEGRRSKRTKR</sequence>
<dbReference type="AlphaFoldDB" id="A0A9P4NM23"/>
<proteinExistence type="predicted"/>
<keyword evidence="1" id="KW-0175">Coiled coil</keyword>
<evidence type="ECO:0000259" key="3">
    <source>
        <dbReference type="PROSITE" id="PS50076"/>
    </source>
</evidence>
<dbReference type="PROSITE" id="PS50076">
    <property type="entry name" value="DNAJ_2"/>
    <property type="match status" value="1"/>
</dbReference>
<dbReference type="Pfam" id="PF00226">
    <property type="entry name" value="DnaJ"/>
    <property type="match status" value="1"/>
</dbReference>
<feature type="region of interest" description="Disordered" evidence="2">
    <location>
        <begin position="215"/>
        <end position="322"/>
    </location>
</feature>
<dbReference type="FunFam" id="1.10.287.110:FF:000110">
    <property type="entry name" value="DnaJ domain protein (AFU_orthologue AFUA_2G13210)"/>
    <property type="match status" value="1"/>
</dbReference>
<dbReference type="CDD" id="cd06257">
    <property type="entry name" value="DnaJ"/>
    <property type="match status" value="1"/>
</dbReference>
<dbReference type="SMART" id="SM00271">
    <property type="entry name" value="DnaJ"/>
    <property type="match status" value="1"/>
</dbReference>
<gene>
    <name evidence="4" type="ORF">EJ08DRAFT_370749</name>
</gene>
<evidence type="ECO:0000256" key="2">
    <source>
        <dbReference type="SAM" id="MobiDB-lite"/>
    </source>
</evidence>
<reference evidence="4" key="1">
    <citation type="journal article" date="2020" name="Stud. Mycol.">
        <title>101 Dothideomycetes genomes: a test case for predicting lifestyles and emergence of pathogens.</title>
        <authorList>
            <person name="Haridas S."/>
            <person name="Albert R."/>
            <person name="Binder M."/>
            <person name="Bloem J."/>
            <person name="Labutti K."/>
            <person name="Salamov A."/>
            <person name="Andreopoulos B."/>
            <person name="Baker S."/>
            <person name="Barry K."/>
            <person name="Bills G."/>
            <person name="Bluhm B."/>
            <person name="Cannon C."/>
            <person name="Castanera R."/>
            <person name="Culley D."/>
            <person name="Daum C."/>
            <person name="Ezra D."/>
            <person name="Gonzalez J."/>
            <person name="Henrissat B."/>
            <person name="Kuo A."/>
            <person name="Liang C."/>
            <person name="Lipzen A."/>
            <person name="Lutzoni F."/>
            <person name="Magnuson J."/>
            <person name="Mondo S."/>
            <person name="Nolan M."/>
            <person name="Ohm R."/>
            <person name="Pangilinan J."/>
            <person name="Park H.-J."/>
            <person name="Ramirez L."/>
            <person name="Alfaro M."/>
            <person name="Sun H."/>
            <person name="Tritt A."/>
            <person name="Yoshinaga Y."/>
            <person name="Zwiers L.-H."/>
            <person name="Turgeon B."/>
            <person name="Goodwin S."/>
            <person name="Spatafora J."/>
            <person name="Crous P."/>
            <person name="Grigoriev I."/>
        </authorList>
    </citation>
    <scope>NUCLEOTIDE SEQUENCE</scope>
    <source>
        <strain evidence="4">CBS 130266</strain>
    </source>
</reference>
<name>A0A9P4NM23_9PEZI</name>
<dbReference type="PANTHER" id="PTHR44144:SF1">
    <property type="entry name" value="DNAJ HOMOLOG SUBFAMILY C MEMBER 9"/>
    <property type="match status" value="1"/>
</dbReference>
<keyword evidence="5" id="KW-1185">Reference proteome</keyword>
<dbReference type="InterPro" id="IPR001623">
    <property type="entry name" value="DnaJ_domain"/>
</dbReference>
<dbReference type="Pfam" id="PF23302">
    <property type="entry name" value="HTH_DNAJC9"/>
    <property type="match status" value="1"/>
</dbReference>
<dbReference type="GO" id="GO:0031072">
    <property type="term" value="F:heat shock protein binding"/>
    <property type="evidence" value="ECO:0007669"/>
    <property type="project" value="TreeGrafter"/>
</dbReference>
<dbReference type="GO" id="GO:0005737">
    <property type="term" value="C:cytoplasm"/>
    <property type="evidence" value="ECO:0007669"/>
    <property type="project" value="TreeGrafter"/>
</dbReference>
<feature type="domain" description="J" evidence="3">
    <location>
        <begin position="17"/>
        <end position="84"/>
    </location>
</feature>
<dbReference type="InterPro" id="IPR052594">
    <property type="entry name" value="J_domain-containing_protein"/>
</dbReference>
<dbReference type="Proteomes" id="UP000800235">
    <property type="component" value="Unassembled WGS sequence"/>
</dbReference>
<dbReference type="InterPro" id="IPR056453">
    <property type="entry name" value="HTH_DNAJC9"/>
</dbReference>